<keyword evidence="2" id="KW-1185">Reference proteome</keyword>
<sequence length="432" mass="47375">MSCLPCSRTFLHHLPNSARRPFSLSLRSRFPRDLSVPPRLRHAHVQSGGFPSFREQVARSSPVPRFADAVRHPEVGKHILFVFGASALVYAVAAHNTNIETNFWESYLTSQKRWSTIAPTTGDMRFAQAQVLLKKFQGKLTVLTETLADAPIVAKSVILHSYARLAEMYLNASEGRRAGYGIAAINVGIWVAWQIPVLRPFMMSHFAHQPLSGKTYTMFTSLFSHSSFFHLLCNCMALTSFASATSTWMTREQLHAPSHLRESTASYHIIALYLSSGLFSSLVSHLVTARLVYPRLVSKLVQSDKTGSPGVIDKISSSLSSAAKSSARHATDAAAATPTILPSVGASGAIYSTVIVSTLAFPEAEVSLVFPPTPSFPIQYGVGGLILLDCIGILRGWRLFDHYAHLGGAAFGALYYMYGMRSWDAMRVHALK</sequence>
<dbReference type="EMBL" id="JAGFNK010000050">
    <property type="protein sequence ID" value="KAI9510045.1"/>
    <property type="molecule type" value="Genomic_DNA"/>
</dbReference>
<evidence type="ECO:0000313" key="2">
    <source>
        <dbReference type="Proteomes" id="UP001207468"/>
    </source>
</evidence>
<gene>
    <name evidence="1" type="ORF">F5148DRAFT_977378</name>
</gene>
<comment type="caution">
    <text evidence="1">The sequence shown here is derived from an EMBL/GenBank/DDBJ whole genome shotgun (WGS) entry which is preliminary data.</text>
</comment>
<dbReference type="Proteomes" id="UP001207468">
    <property type="component" value="Unassembled WGS sequence"/>
</dbReference>
<accession>A0ACC0UFF1</accession>
<protein>
    <submittedName>
        <fullName evidence="1">Uncharacterized protein</fullName>
    </submittedName>
</protein>
<proteinExistence type="predicted"/>
<name>A0ACC0UFF1_9AGAM</name>
<organism evidence="1 2">
    <name type="scientific">Russula earlei</name>
    <dbReference type="NCBI Taxonomy" id="71964"/>
    <lineage>
        <taxon>Eukaryota</taxon>
        <taxon>Fungi</taxon>
        <taxon>Dikarya</taxon>
        <taxon>Basidiomycota</taxon>
        <taxon>Agaricomycotina</taxon>
        <taxon>Agaricomycetes</taxon>
        <taxon>Russulales</taxon>
        <taxon>Russulaceae</taxon>
        <taxon>Russula</taxon>
    </lineage>
</organism>
<reference evidence="1" key="1">
    <citation type="submission" date="2021-03" db="EMBL/GenBank/DDBJ databases">
        <title>Evolutionary priming and transition to the ectomycorrhizal habit in an iconic lineage of mushroom-forming fungi: is preadaptation a requirement?</title>
        <authorList>
            <consortium name="DOE Joint Genome Institute"/>
            <person name="Looney B.P."/>
            <person name="Miyauchi S."/>
            <person name="Morin E."/>
            <person name="Drula E."/>
            <person name="Courty P.E."/>
            <person name="Chicoki N."/>
            <person name="Fauchery L."/>
            <person name="Kohler A."/>
            <person name="Kuo A."/>
            <person name="LaButti K."/>
            <person name="Pangilinan J."/>
            <person name="Lipzen A."/>
            <person name="Riley R."/>
            <person name="Andreopoulos W."/>
            <person name="He G."/>
            <person name="Johnson J."/>
            <person name="Barry K.W."/>
            <person name="Grigoriev I.V."/>
            <person name="Nagy L."/>
            <person name="Hibbett D."/>
            <person name="Henrissat B."/>
            <person name="Matheny P.B."/>
            <person name="Labbe J."/>
            <person name="Martin A.F."/>
        </authorList>
    </citation>
    <scope>NUCLEOTIDE SEQUENCE</scope>
    <source>
        <strain evidence="1">BPL698</strain>
    </source>
</reference>
<evidence type="ECO:0000313" key="1">
    <source>
        <dbReference type="EMBL" id="KAI9510045.1"/>
    </source>
</evidence>